<gene>
    <name evidence="1" type="ordered locus">Y11_13171</name>
</gene>
<dbReference type="KEGG" id="yey:Y11_13171"/>
<dbReference type="Proteomes" id="UP000008084">
    <property type="component" value="Chromosome"/>
</dbReference>
<proteinExistence type="predicted"/>
<dbReference type="AlphaFoldDB" id="A0A0H3NP64"/>
<dbReference type="PATRIC" id="fig|930944.6.peg.1308"/>
<evidence type="ECO:0000313" key="1">
    <source>
        <dbReference type="EMBL" id="CBY26864.1"/>
    </source>
</evidence>
<dbReference type="GeneID" id="31409385"/>
<organism evidence="1 2">
    <name type="scientific">Yersinia enterocolitica subsp. palearctica serotype O:3 (strain DSM 13030 / CIP 106945 / Y11)</name>
    <dbReference type="NCBI Taxonomy" id="930944"/>
    <lineage>
        <taxon>Bacteria</taxon>
        <taxon>Pseudomonadati</taxon>
        <taxon>Pseudomonadota</taxon>
        <taxon>Gammaproteobacteria</taxon>
        <taxon>Enterobacterales</taxon>
        <taxon>Yersiniaceae</taxon>
        <taxon>Yersinia</taxon>
    </lineage>
</organism>
<reference evidence="1 2" key="1">
    <citation type="journal article" date="2011" name="J. Bacteriol.">
        <title>Complete genome sequence of Yersinia enterocolitica subsp. palearctica serogroup O:3.</title>
        <authorList>
            <person name="Batzilla J."/>
            <person name="Hoper D."/>
            <person name="Antonenka U."/>
            <person name="Heesemann J."/>
            <person name="Rakin A."/>
        </authorList>
    </citation>
    <scope>NUCLEOTIDE SEQUENCE [LARGE SCALE GENOMIC DNA]</scope>
    <source>
        <strain evidence="2">DSM 13030 / CIP 106945 / Y11</strain>
    </source>
</reference>
<dbReference type="Pfam" id="PF10809">
    <property type="entry name" value="DUF2732"/>
    <property type="match status" value="1"/>
</dbReference>
<dbReference type="EMBL" id="FR729477">
    <property type="protein sequence ID" value="CBY26864.1"/>
    <property type="molecule type" value="Genomic_DNA"/>
</dbReference>
<evidence type="ECO:0000313" key="2">
    <source>
        <dbReference type="Proteomes" id="UP000008084"/>
    </source>
</evidence>
<dbReference type="HOGENOM" id="CLU_2440151_0_0_6"/>
<protein>
    <recommendedName>
        <fullName evidence="3">DUF2732 domain-containing protein</fullName>
    </recommendedName>
</protein>
<dbReference type="RefSeq" id="WP_014609009.1">
    <property type="nucleotide sequence ID" value="NC_017564.1"/>
</dbReference>
<name>A0A0H3NP64_YERE1</name>
<accession>A0A0H3NP64</accession>
<dbReference type="InterPro" id="IPR020126">
    <property type="entry name" value="DUF2732"/>
</dbReference>
<evidence type="ECO:0008006" key="3">
    <source>
        <dbReference type="Google" id="ProtNLM"/>
    </source>
</evidence>
<sequence length="90" mass="10143">MQNTAQNIWVGVDPAKPGSDRSVTMMSVESMELMLNEARMDERKNQAALVSFRLDEIANQILNRELSGVEAAELLNQIAEHIITQSYDQH</sequence>